<keyword evidence="5" id="KW-1185">Reference proteome</keyword>
<sequence length="696" mass="79265">MISSNNNKGKQMSINNRNDDVQINKEGTMVSVSTIQQSNESFNKINIEDGIKQQLAYLHNRRPAIQSRTDSKVQNLREEQMESNLKLLKFVADSQLTLTQVNGQRKLGPPPGWTGPPPGPKCEIFVGSIPRDYYEPEIVPIFSTVGTIYELRLMMEFSGINRGYCFIMYTTEEEAARAVKELDQHEIYPGKRIGVVASTNNCRLYINQLPRNLDSKTIIKKIYEMTDEIDKVAVYRNFNGFVCYVLVSYKTHRGAAMARRRLVPESAMLFKNCEVNIEWANANMTPFNVYEESGTCDEEGNIVITETFIEPVKTKKIAVRAKQKAVNKRSNIINNQRMQKSIDTSVHKGRPIKAASSNSLKSHGNPISQCKLEKCRSKSLVCYNCCSLVELARKKYASNGACDINGNLRNSLDHSLPHEHSKQNCVQPDHSKAVLPAISTYLTYLNKGKRLKNPKWNELQRCSNDALGSIQDFSKNLKNIPSDLINNYRLECSCHCQFHGNGSFNLPTLSSNDFQSVNNWNSTDSFVKDFSKALNISNKSDSKKCVRQEHRSIYKSEHIPVETNVRHVSNNCLHSRPLNESNRQLANGHQYSNCYQNFAINTAEQINGTTYDQFPSQNVLSDLQNAQELTAFRQEPNREHFSQQFPLSDVKPMMINQNFNWFSPELLPMEVYRRESVNISGVSNKIVNDCKYSNNH</sequence>
<feature type="compositionally biased region" description="Polar residues" evidence="3">
    <location>
        <begin position="1"/>
        <end position="16"/>
    </location>
</feature>
<dbReference type="CDD" id="cd12249">
    <property type="entry name" value="RRM1_hnRNPR_like"/>
    <property type="match status" value="1"/>
</dbReference>
<dbReference type="GO" id="GO:0003723">
    <property type="term" value="F:RNA binding"/>
    <property type="evidence" value="ECO:0007669"/>
    <property type="project" value="UniProtKB-UniRule"/>
</dbReference>
<feature type="domain" description="RRM" evidence="4">
    <location>
        <begin position="122"/>
        <end position="200"/>
    </location>
</feature>
<proteinExistence type="predicted"/>
<keyword evidence="1 2" id="KW-0694">RNA-binding</keyword>
<dbReference type="Gene3D" id="3.30.70.330">
    <property type="match status" value="2"/>
</dbReference>
<dbReference type="Proteomes" id="UP000504631">
    <property type="component" value="Unplaced"/>
</dbReference>
<accession>A0A6J3LLA2</accession>
<dbReference type="RefSeq" id="XP_033366283.1">
    <property type="nucleotide sequence ID" value="XM_033510392.1"/>
</dbReference>
<name>A0A6J3LLA2_9HYME</name>
<reference evidence="6" key="1">
    <citation type="submission" date="2025-08" db="UniProtKB">
        <authorList>
            <consortium name="RefSeq"/>
        </authorList>
    </citation>
    <scope>IDENTIFICATION</scope>
    <source>
        <tissue evidence="6">Muscle</tissue>
    </source>
</reference>
<dbReference type="GeneID" id="117243149"/>
<dbReference type="SMART" id="SM00360">
    <property type="entry name" value="RRM"/>
    <property type="match status" value="2"/>
</dbReference>
<dbReference type="Pfam" id="PF00076">
    <property type="entry name" value="RRM_1"/>
    <property type="match status" value="1"/>
</dbReference>
<dbReference type="KEGG" id="bvk:117243149"/>
<evidence type="ECO:0000313" key="5">
    <source>
        <dbReference type="Proteomes" id="UP000504631"/>
    </source>
</evidence>
<dbReference type="InterPro" id="IPR000504">
    <property type="entry name" value="RRM_dom"/>
</dbReference>
<dbReference type="PANTHER" id="PTHR21245">
    <property type="entry name" value="HETEROGENEOUS NUCLEAR RIBONUCLEOPROTEIN"/>
    <property type="match status" value="1"/>
</dbReference>
<evidence type="ECO:0000256" key="2">
    <source>
        <dbReference type="PROSITE-ProRule" id="PRU00176"/>
    </source>
</evidence>
<protein>
    <submittedName>
        <fullName evidence="6">Uncharacterized protein LOC117243149</fullName>
    </submittedName>
</protein>
<evidence type="ECO:0000256" key="3">
    <source>
        <dbReference type="SAM" id="MobiDB-lite"/>
    </source>
</evidence>
<dbReference type="SUPFAM" id="SSF54928">
    <property type="entry name" value="RNA-binding domain, RBD"/>
    <property type="match status" value="1"/>
</dbReference>
<feature type="region of interest" description="Disordered" evidence="3">
    <location>
        <begin position="1"/>
        <end position="20"/>
    </location>
</feature>
<gene>
    <name evidence="6" type="primary">LOC117243149</name>
</gene>
<dbReference type="PROSITE" id="PS50102">
    <property type="entry name" value="RRM"/>
    <property type="match status" value="1"/>
</dbReference>
<evidence type="ECO:0000259" key="4">
    <source>
        <dbReference type="PROSITE" id="PS50102"/>
    </source>
</evidence>
<dbReference type="AlphaFoldDB" id="A0A6J3LLA2"/>
<evidence type="ECO:0000313" key="6">
    <source>
        <dbReference type="RefSeq" id="XP_033366283.1"/>
    </source>
</evidence>
<evidence type="ECO:0000256" key="1">
    <source>
        <dbReference type="ARBA" id="ARBA00022884"/>
    </source>
</evidence>
<dbReference type="InterPro" id="IPR012677">
    <property type="entry name" value="Nucleotide-bd_a/b_plait_sf"/>
</dbReference>
<dbReference type="InterPro" id="IPR035979">
    <property type="entry name" value="RBD_domain_sf"/>
</dbReference>
<organism evidence="5 6">
    <name type="scientific">Bombus vosnesenskii</name>
    <dbReference type="NCBI Taxonomy" id="207650"/>
    <lineage>
        <taxon>Eukaryota</taxon>
        <taxon>Metazoa</taxon>
        <taxon>Ecdysozoa</taxon>
        <taxon>Arthropoda</taxon>
        <taxon>Hexapoda</taxon>
        <taxon>Insecta</taxon>
        <taxon>Pterygota</taxon>
        <taxon>Neoptera</taxon>
        <taxon>Endopterygota</taxon>
        <taxon>Hymenoptera</taxon>
        <taxon>Apocrita</taxon>
        <taxon>Aculeata</taxon>
        <taxon>Apoidea</taxon>
        <taxon>Anthophila</taxon>
        <taxon>Apidae</taxon>
        <taxon>Bombus</taxon>
        <taxon>Pyrobombus</taxon>
    </lineage>
</organism>